<comment type="caution">
    <text evidence="3">The sequence shown here is derived from an EMBL/GenBank/DDBJ whole genome shotgun (WGS) entry which is preliminary data.</text>
</comment>
<dbReference type="EMBL" id="JBHLZU010000027">
    <property type="protein sequence ID" value="MFB9908795.1"/>
    <property type="molecule type" value="Genomic_DNA"/>
</dbReference>
<dbReference type="InterPro" id="IPR000871">
    <property type="entry name" value="Beta-lactam_class-A"/>
</dbReference>
<keyword evidence="4" id="KW-1185">Reference proteome</keyword>
<dbReference type="InterPro" id="IPR012338">
    <property type="entry name" value="Beta-lactam/transpept-like"/>
</dbReference>
<evidence type="ECO:0000259" key="2">
    <source>
        <dbReference type="Pfam" id="PF13354"/>
    </source>
</evidence>
<dbReference type="Gene3D" id="3.40.710.10">
    <property type="entry name" value="DD-peptidase/beta-lactamase superfamily"/>
    <property type="match status" value="1"/>
</dbReference>
<accession>A0ABV6A6K0</accession>
<feature type="domain" description="Beta-lactamase class A catalytic" evidence="2">
    <location>
        <begin position="118"/>
        <end position="258"/>
    </location>
</feature>
<protein>
    <submittedName>
        <fullName evidence="3">Serine hydrolase</fullName>
    </submittedName>
</protein>
<sequence length="284" mass="29428">MHSNARNRARLLTAALAVVALPATALPASGQALAAAEPACTSSANPALAKKLATDIAAALKGRQGTAAVSLRYPGAGLSCTLNAGRQFQSASVIKVTILAAVLRKAQDAGRSLTAQEKQWATAMITKSDNDSATALWDSVTAAGMKKFMALAGMRGTTIDSSGWWGKTHITAADQMTMLTLLTTNNSVLTAASKSYILDLMGKVVAGQRWGTPVGAPAGTTVRVKNGWVDRGDGVGWRINSLGVFSGKGKDYQIAVLTEGNSSESYGHRTIEGVATAIHKDLNS</sequence>
<evidence type="ECO:0000313" key="4">
    <source>
        <dbReference type="Proteomes" id="UP001589693"/>
    </source>
</evidence>
<dbReference type="RefSeq" id="WP_377860812.1">
    <property type="nucleotide sequence ID" value="NZ_JBHLZU010000027.1"/>
</dbReference>
<keyword evidence="3" id="KW-0378">Hydrolase</keyword>
<dbReference type="PANTHER" id="PTHR35333:SF3">
    <property type="entry name" value="BETA-LACTAMASE-TYPE TRANSPEPTIDASE FOLD CONTAINING PROTEIN"/>
    <property type="match status" value="1"/>
</dbReference>
<proteinExistence type="predicted"/>
<organism evidence="3 4">
    <name type="scientific">Allokutzneria oryzae</name>
    <dbReference type="NCBI Taxonomy" id="1378989"/>
    <lineage>
        <taxon>Bacteria</taxon>
        <taxon>Bacillati</taxon>
        <taxon>Actinomycetota</taxon>
        <taxon>Actinomycetes</taxon>
        <taxon>Pseudonocardiales</taxon>
        <taxon>Pseudonocardiaceae</taxon>
        <taxon>Allokutzneria</taxon>
    </lineage>
</organism>
<evidence type="ECO:0000256" key="1">
    <source>
        <dbReference type="SAM" id="SignalP"/>
    </source>
</evidence>
<feature type="signal peptide" evidence="1">
    <location>
        <begin position="1"/>
        <end position="34"/>
    </location>
</feature>
<keyword evidence="1" id="KW-0732">Signal</keyword>
<dbReference type="Pfam" id="PF13354">
    <property type="entry name" value="Beta-lactamase2"/>
    <property type="match status" value="1"/>
</dbReference>
<dbReference type="PANTHER" id="PTHR35333">
    <property type="entry name" value="BETA-LACTAMASE"/>
    <property type="match status" value="1"/>
</dbReference>
<dbReference type="InterPro" id="IPR045155">
    <property type="entry name" value="Beta-lactam_cat"/>
</dbReference>
<gene>
    <name evidence="3" type="ORF">ACFFQA_33070</name>
</gene>
<dbReference type="Proteomes" id="UP001589693">
    <property type="component" value="Unassembled WGS sequence"/>
</dbReference>
<name>A0ABV6A6K0_9PSEU</name>
<feature type="chain" id="PRO_5045141108" evidence="1">
    <location>
        <begin position="35"/>
        <end position="284"/>
    </location>
</feature>
<evidence type="ECO:0000313" key="3">
    <source>
        <dbReference type="EMBL" id="MFB9908795.1"/>
    </source>
</evidence>
<dbReference type="SUPFAM" id="SSF56601">
    <property type="entry name" value="beta-lactamase/transpeptidase-like"/>
    <property type="match status" value="1"/>
</dbReference>
<dbReference type="GO" id="GO:0016787">
    <property type="term" value="F:hydrolase activity"/>
    <property type="evidence" value="ECO:0007669"/>
    <property type="project" value="UniProtKB-KW"/>
</dbReference>
<reference evidence="3 4" key="1">
    <citation type="submission" date="2024-09" db="EMBL/GenBank/DDBJ databases">
        <authorList>
            <person name="Sun Q."/>
            <person name="Mori K."/>
        </authorList>
    </citation>
    <scope>NUCLEOTIDE SEQUENCE [LARGE SCALE GENOMIC DNA]</scope>
    <source>
        <strain evidence="3 4">TBRC 7907</strain>
    </source>
</reference>